<sequence>MNHMVRTFAALSDPTRLSVVEELMQRGELPAGDLVAHAGMTGPAVSRHLKVLREAGVVTQRAEGTKRFYKVAPEAMKAISDWTISHHSFWAAGLDRLDAILAADDEVGDE</sequence>
<dbReference type="Proteomes" id="UP000635142">
    <property type="component" value="Unassembled WGS sequence"/>
</dbReference>
<keyword evidence="3" id="KW-0804">Transcription</keyword>
<dbReference type="PROSITE" id="PS50987">
    <property type="entry name" value="HTH_ARSR_2"/>
    <property type="match status" value="1"/>
</dbReference>
<organism evidence="5 6">
    <name type="scientific">Sulfitobacter aestuariivivens</name>
    <dbReference type="NCBI Taxonomy" id="2766981"/>
    <lineage>
        <taxon>Bacteria</taxon>
        <taxon>Pseudomonadati</taxon>
        <taxon>Pseudomonadota</taxon>
        <taxon>Alphaproteobacteria</taxon>
        <taxon>Rhodobacterales</taxon>
        <taxon>Roseobacteraceae</taxon>
        <taxon>Sulfitobacter</taxon>
    </lineage>
</organism>
<proteinExistence type="predicted"/>
<name>A0A927D775_9RHOB</name>
<evidence type="ECO:0000313" key="5">
    <source>
        <dbReference type="EMBL" id="MBD3665069.1"/>
    </source>
</evidence>
<dbReference type="NCBIfam" id="NF033788">
    <property type="entry name" value="HTH_metalloreg"/>
    <property type="match status" value="1"/>
</dbReference>
<evidence type="ECO:0000256" key="2">
    <source>
        <dbReference type="ARBA" id="ARBA00023125"/>
    </source>
</evidence>
<evidence type="ECO:0000313" key="6">
    <source>
        <dbReference type="Proteomes" id="UP000635142"/>
    </source>
</evidence>
<dbReference type="InterPro" id="IPR011991">
    <property type="entry name" value="ArsR-like_HTH"/>
</dbReference>
<dbReference type="SMART" id="SM00418">
    <property type="entry name" value="HTH_ARSR"/>
    <property type="match status" value="1"/>
</dbReference>
<keyword evidence="1" id="KW-0805">Transcription regulation</keyword>
<dbReference type="EMBL" id="JACTAG010000002">
    <property type="protein sequence ID" value="MBD3665069.1"/>
    <property type="molecule type" value="Genomic_DNA"/>
</dbReference>
<accession>A0A927D775</accession>
<keyword evidence="2" id="KW-0238">DNA-binding</keyword>
<protein>
    <submittedName>
        <fullName evidence="5">Helix-turn-helix transcriptional regulator</fullName>
    </submittedName>
</protein>
<dbReference type="RefSeq" id="WP_191076066.1">
    <property type="nucleotide sequence ID" value="NZ_JACTAG010000002.1"/>
</dbReference>
<dbReference type="PANTHER" id="PTHR33154">
    <property type="entry name" value="TRANSCRIPTIONAL REGULATOR, ARSR FAMILY"/>
    <property type="match status" value="1"/>
</dbReference>
<dbReference type="GO" id="GO:0003677">
    <property type="term" value="F:DNA binding"/>
    <property type="evidence" value="ECO:0007669"/>
    <property type="project" value="UniProtKB-KW"/>
</dbReference>
<dbReference type="Pfam" id="PF01022">
    <property type="entry name" value="HTH_5"/>
    <property type="match status" value="1"/>
</dbReference>
<dbReference type="InterPro" id="IPR036390">
    <property type="entry name" value="WH_DNA-bd_sf"/>
</dbReference>
<evidence type="ECO:0000256" key="1">
    <source>
        <dbReference type="ARBA" id="ARBA00023015"/>
    </source>
</evidence>
<dbReference type="AlphaFoldDB" id="A0A927D775"/>
<evidence type="ECO:0000259" key="4">
    <source>
        <dbReference type="PROSITE" id="PS50987"/>
    </source>
</evidence>
<dbReference type="CDD" id="cd00090">
    <property type="entry name" value="HTH_ARSR"/>
    <property type="match status" value="1"/>
</dbReference>
<dbReference type="InterPro" id="IPR001845">
    <property type="entry name" value="HTH_ArsR_DNA-bd_dom"/>
</dbReference>
<dbReference type="GO" id="GO:0003700">
    <property type="term" value="F:DNA-binding transcription factor activity"/>
    <property type="evidence" value="ECO:0007669"/>
    <property type="project" value="InterPro"/>
</dbReference>
<dbReference type="PRINTS" id="PR00778">
    <property type="entry name" value="HTHARSR"/>
</dbReference>
<dbReference type="Gene3D" id="1.10.10.10">
    <property type="entry name" value="Winged helix-like DNA-binding domain superfamily/Winged helix DNA-binding domain"/>
    <property type="match status" value="1"/>
</dbReference>
<keyword evidence="6" id="KW-1185">Reference proteome</keyword>
<dbReference type="PANTHER" id="PTHR33154:SF33">
    <property type="entry name" value="TRANSCRIPTIONAL REPRESSOR SDPR"/>
    <property type="match status" value="1"/>
</dbReference>
<comment type="caution">
    <text evidence="5">The sequence shown here is derived from an EMBL/GenBank/DDBJ whole genome shotgun (WGS) entry which is preliminary data.</text>
</comment>
<dbReference type="SUPFAM" id="SSF46785">
    <property type="entry name" value="Winged helix' DNA-binding domain"/>
    <property type="match status" value="1"/>
</dbReference>
<evidence type="ECO:0000256" key="3">
    <source>
        <dbReference type="ARBA" id="ARBA00023163"/>
    </source>
</evidence>
<gene>
    <name evidence="5" type="ORF">H9Q16_14140</name>
</gene>
<reference evidence="5" key="1">
    <citation type="submission" date="2020-08" db="EMBL/GenBank/DDBJ databases">
        <title>Sulfitobacter aestuariivivens sp. nov., isolated from a tidal flat.</title>
        <authorList>
            <person name="Park S."/>
            <person name="Yoon J.-H."/>
        </authorList>
    </citation>
    <scope>NUCLEOTIDE SEQUENCE</scope>
    <source>
        <strain evidence="5">TSTF-M16</strain>
    </source>
</reference>
<dbReference type="InterPro" id="IPR036388">
    <property type="entry name" value="WH-like_DNA-bd_sf"/>
</dbReference>
<feature type="domain" description="HTH arsR-type" evidence="4">
    <location>
        <begin position="1"/>
        <end position="91"/>
    </location>
</feature>
<dbReference type="InterPro" id="IPR051081">
    <property type="entry name" value="HTH_MetalResp_TranReg"/>
</dbReference>